<keyword evidence="5" id="KW-0631">Potassium channel</keyword>
<evidence type="ECO:0000256" key="4">
    <source>
        <dbReference type="ARBA" id="ARBA00022692"/>
    </source>
</evidence>
<keyword evidence="2" id="KW-0813">Transport</keyword>
<proteinExistence type="predicted"/>
<dbReference type="EMBL" id="MOXJ01000014">
    <property type="protein sequence ID" value="PDO10485.1"/>
    <property type="molecule type" value="Genomic_DNA"/>
</dbReference>
<dbReference type="AlphaFoldDB" id="A0A2A6E0H9"/>
<feature type="transmembrane region" description="Helical" evidence="11">
    <location>
        <begin position="26"/>
        <end position="45"/>
    </location>
</feature>
<feature type="domain" description="Ion transport" evidence="12">
    <location>
        <begin position="25"/>
        <end position="214"/>
    </location>
</feature>
<dbReference type="PANTHER" id="PTHR11537:SF254">
    <property type="entry name" value="POTASSIUM VOLTAGE-GATED CHANNEL PROTEIN SHAB"/>
    <property type="match status" value="1"/>
</dbReference>
<keyword evidence="4 11" id="KW-0812">Transmembrane</keyword>
<keyword evidence="8" id="KW-0406">Ion transport</keyword>
<keyword evidence="7 11" id="KW-1133">Transmembrane helix</keyword>
<dbReference type="GO" id="GO:0005249">
    <property type="term" value="F:voltage-gated potassium channel activity"/>
    <property type="evidence" value="ECO:0007669"/>
    <property type="project" value="InterPro"/>
</dbReference>
<dbReference type="InterPro" id="IPR028325">
    <property type="entry name" value="VG_K_chnl"/>
</dbReference>
<evidence type="ECO:0000256" key="5">
    <source>
        <dbReference type="ARBA" id="ARBA00022826"/>
    </source>
</evidence>
<evidence type="ECO:0000313" key="14">
    <source>
        <dbReference type="Proteomes" id="UP000243688"/>
    </source>
</evidence>
<keyword evidence="6" id="KW-0630">Potassium</keyword>
<accession>A0A2A6E0H9</accession>
<feature type="transmembrane region" description="Helical" evidence="11">
    <location>
        <begin position="134"/>
        <end position="154"/>
    </location>
</feature>
<feature type="transmembrane region" description="Helical" evidence="11">
    <location>
        <begin position="57"/>
        <end position="77"/>
    </location>
</feature>
<gene>
    <name evidence="13" type="ORF">BLM47_07090</name>
</gene>
<dbReference type="InterPro" id="IPR005821">
    <property type="entry name" value="Ion_trans_dom"/>
</dbReference>
<evidence type="ECO:0000256" key="9">
    <source>
        <dbReference type="ARBA" id="ARBA00023136"/>
    </source>
</evidence>
<protein>
    <recommendedName>
        <fullName evidence="12">Ion transport domain-containing protein</fullName>
    </recommendedName>
</protein>
<dbReference type="Gene3D" id="1.10.287.70">
    <property type="match status" value="1"/>
</dbReference>
<dbReference type="GO" id="GO:0001508">
    <property type="term" value="P:action potential"/>
    <property type="evidence" value="ECO:0007669"/>
    <property type="project" value="TreeGrafter"/>
</dbReference>
<dbReference type="PANTHER" id="PTHR11537">
    <property type="entry name" value="VOLTAGE-GATED POTASSIUM CHANNEL"/>
    <property type="match status" value="1"/>
</dbReference>
<evidence type="ECO:0000256" key="8">
    <source>
        <dbReference type="ARBA" id="ARBA00023065"/>
    </source>
</evidence>
<evidence type="ECO:0000256" key="3">
    <source>
        <dbReference type="ARBA" id="ARBA00022538"/>
    </source>
</evidence>
<evidence type="ECO:0000256" key="7">
    <source>
        <dbReference type="ARBA" id="ARBA00022989"/>
    </source>
</evidence>
<dbReference type="SUPFAM" id="SSF81324">
    <property type="entry name" value="Voltage-gated potassium channels"/>
    <property type="match status" value="1"/>
</dbReference>
<evidence type="ECO:0000256" key="6">
    <source>
        <dbReference type="ARBA" id="ARBA00022958"/>
    </source>
</evidence>
<reference evidence="13 14" key="1">
    <citation type="submission" date="2016-12" db="EMBL/GenBank/DDBJ databases">
        <title>Candidatus Reconcilibacillus cellulovorans genome.</title>
        <authorList>
            <person name="Kolinko S."/>
            <person name="Wu Y.-W."/>
            <person name="Tachea F."/>
            <person name="Denzel E."/>
            <person name="Hiras J."/>
            <person name="Baecker N."/>
            <person name="Chan L.J."/>
            <person name="Eichorst S.A."/>
            <person name="Frey D."/>
            <person name="Adams P.D."/>
            <person name="Pray T."/>
            <person name="Tanjore D."/>
            <person name="Petzold C.J."/>
            <person name="Gladden J.M."/>
            <person name="Simmons B.A."/>
            <person name="Singer S.W."/>
        </authorList>
    </citation>
    <scope>NUCLEOTIDE SEQUENCE [LARGE SCALE GENOMIC DNA]</scope>
    <source>
        <strain evidence="13">JTherm</strain>
    </source>
</reference>
<name>A0A2A6E0H9_9BACL</name>
<evidence type="ECO:0000256" key="2">
    <source>
        <dbReference type="ARBA" id="ARBA00022448"/>
    </source>
</evidence>
<evidence type="ECO:0000256" key="11">
    <source>
        <dbReference type="SAM" id="Phobius"/>
    </source>
</evidence>
<dbReference type="Pfam" id="PF00520">
    <property type="entry name" value="Ion_trans"/>
    <property type="match status" value="1"/>
</dbReference>
<feature type="transmembrane region" description="Helical" evidence="11">
    <location>
        <begin position="193"/>
        <end position="214"/>
    </location>
</feature>
<evidence type="ECO:0000259" key="12">
    <source>
        <dbReference type="Pfam" id="PF00520"/>
    </source>
</evidence>
<sequence length="290" mass="32392">MEGPPMNSDTVGRQPKRSTARTAATIYEFFVVTLFLSYGLAVVAAHEGHPAITTDMLLAIDRFVLAFLAVEFVFRLWRATDRTRFLRGNWFDLVALIPVDPSFRLARLFHVVRLYRLVRSSPVLWKFFSSRETFYILLFAALIVLWSSTGVYLFEKGVNPNIDDYGDAVWWSIVTMSTVGYGDISPQTAGERAIAVFLMVSGIGILGAITANLANLWIKRGAEAGPTDALQDLKAKLHEWTDRLEALSEAEYEAMLRTMETVRTAGRFAGGRRWGSVPADEARVDTAQGE</sequence>
<organism evidence="13 14">
    <name type="scientific">Candidatus Reconcilbacillus cellulovorans</name>
    <dbReference type="NCBI Taxonomy" id="1906605"/>
    <lineage>
        <taxon>Bacteria</taxon>
        <taxon>Bacillati</taxon>
        <taxon>Bacillota</taxon>
        <taxon>Bacilli</taxon>
        <taxon>Bacillales</taxon>
        <taxon>Paenibacillaceae</taxon>
        <taxon>Candidatus Reconcilbacillus</taxon>
    </lineage>
</organism>
<evidence type="ECO:0000313" key="13">
    <source>
        <dbReference type="EMBL" id="PDO10485.1"/>
    </source>
</evidence>
<comment type="caution">
    <text evidence="13">The sequence shown here is derived from an EMBL/GenBank/DDBJ whole genome shotgun (WGS) entry which is preliminary data.</text>
</comment>
<dbReference type="GO" id="GO:0008076">
    <property type="term" value="C:voltage-gated potassium channel complex"/>
    <property type="evidence" value="ECO:0007669"/>
    <property type="project" value="InterPro"/>
</dbReference>
<keyword evidence="3" id="KW-0633">Potassium transport</keyword>
<evidence type="ECO:0000256" key="10">
    <source>
        <dbReference type="ARBA" id="ARBA00023303"/>
    </source>
</evidence>
<dbReference type="Proteomes" id="UP000243688">
    <property type="component" value="Unassembled WGS sequence"/>
</dbReference>
<keyword evidence="9 11" id="KW-0472">Membrane</keyword>
<keyword evidence="10" id="KW-0407">Ion channel</keyword>
<comment type="subcellular location">
    <subcellularLocation>
        <location evidence="1">Membrane</location>
        <topology evidence="1">Multi-pass membrane protein</topology>
    </subcellularLocation>
</comment>
<evidence type="ECO:0000256" key="1">
    <source>
        <dbReference type="ARBA" id="ARBA00004141"/>
    </source>
</evidence>